<accession>A0A2R8B8K6</accession>
<feature type="compositionally biased region" description="Acidic residues" evidence="2">
    <location>
        <begin position="56"/>
        <end position="71"/>
    </location>
</feature>
<evidence type="ECO:0000313" key="4">
    <source>
        <dbReference type="Proteomes" id="UP000244880"/>
    </source>
</evidence>
<feature type="compositionally biased region" description="Polar residues" evidence="2">
    <location>
        <begin position="72"/>
        <end position="81"/>
    </location>
</feature>
<organism evidence="3 4">
    <name type="scientific">Ascidiaceihabitans donghaensis</name>
    <dbReference type="NCBI Taxonomy" id="1510460"/>
    <lineage>
        <taxon>Bacteria</taxon>
        <taxon>Pseudomonadati</taxon>
        <taxon>Pseudomonadota</taxon>
        <taxon>Alphaproteobacteria</taxon>
        <taxon>Rhodobacterales</taxon>
        <taxon>Paracoccaceae</taxon>
        <taxon>Ascidiaceihabitans</taxon>
    </lineage>
</organism>
<dbReference type="OrthoDB" id="7659420at2"/>
<name>A0A2R8B8K6_9RHOB</name>
<evidence type="ECO:0000313" key="3">
    <source>
        <dbReference type="EMBL" id="SPH19376.1"/>
    </source>
</evidence>
<proteinExistence type="predicted"/>
<dbReference type="EMBL" id="OMOR01000001">
    <property type="protein sequence ID" value="SPH19376.1"/>
    <property type="molecule type" value="Genomic_DNA"/>
</dbReference>
<feature type="coiled-coil region" evidence="1">
    <location>
        <begin position="136"/>
        <end position="238"/>
    </location>
</feature>
<sequence>MAEKKDDTISDKDMGSNKDVASHDDAPVPLESPDQNAPSEKADDVDASSEPTLTDDPSDETPDMPDEDTANDAETSQSEPTSIEPAPAPVQPEPKQQSPVPLVIGGVIAALLGFLAARTDLLDNVLPPSMRLGADAVVANEKIDNLQGALNAANAKIDALEDQITAAATIEVFDASELESSVAALGERIQSLEKRPVATADGSAPNYDADFAELQDMARKQQEEIDRLLTDARLVEESSEAAAKAALARAAATRIVAAVESGAPFDVALDDLASTGVEIPAELSDAASNGVTQLAELQSTIPQAARTALAASRSADTSGGLGGFFQRQLGARSVTPKEGSDPDAVLSRVEAAVREGRLNDALAEAETLPPEGQAAMADWLEQARTRLDVTTATEALMQRLAAN</sequence>
<feature type="compositionally biased region" description="Basic and acidic residues" evidence="2">
    <location>
        <begin position="1"/>
        <end position="26"/>
    </location>
</feature>
<evidence type="ECO:0008006" key="5">
    <source>
        <dbReference type="Google" id="ProtNLM"/>
    </source>
</evidence>
<dbReference type="Proteomes" id="UP000244880">
    <property type="component" value="Unassembled WGS sequence"/>
</dbReference>
<protein>
    <recommendedName>
        <fullName evidence="5">Mitochondrial inner membrane protein</fullName>
    </recommendedName>
</protein>
<keyword evidence="4" id="KW-1185">Reference proteome</keyword>
<dbReference type="RefSeq" id="WP_146188171.1">
    <property type="nucleotide sequence ID" value="NZ_OMOR01000001.1"/>
</dbReference>
<evidence type="ECO:0000256" key="2">
    <source>
        <dbReference type="SAM" id="MobiDB-lite"/>
    </source>
</evidence>
<keyword evidence="1" id="KW-0175">Coiled coil</keyword>
<feature type="region of interest" description="Disordered" evidence="2">
    <location>
        <begin position="1"/>
        <end position="98"/>
    </location>
</feature>
<reference evidence="3 4" key="1">
    <citation type="submission" date="2018-03" db="EMBL/GenBank/DDBJ databases">
        <authorList>
            <person name="Keele B.F."/>
        </authorList>
    </citation>
    <scope>NUCLEOTIDE SEQUENCE [LARGE SCALE GENOMIC DNA]</scope>
    <source>
        <strain evidence="3 4">CECT 8599</strain>
    </source>
</reference>
<dbReference type="AlphaFoldDB" id="A0A2R8B8K6"/>
<evidence type="ECO:0000256" key="1">
    <source>
        <dbReference type="SAM" id="Coils"/>
    </source>
</evidence>
<gene>
    <name evidence="3" type="ORF">ASD8599_00100</name>
</gene>